<gene>
    <name evidence="1" type="ORF">GNF77_17765</name>
</gene>
<dbReference type="AlphaFoldDB" id="A0AAW9IWV1"/>
<dbReference type="Proteomes" id="UP001292368">
    <property type="component" value="Unassembled WGS sequence"/>
</dbReference>
<evidence type="ECO:0000313" key="2">
    <source>
        <dbReference type="Proteomes" id="UP001292368"/>
    </source>
</evidence>
<proteinExistence type="predicted"/>
<feature type="non-terminal residue" evidence="1">
    <location>
        <position position="1"/>
    </location>
</feature>
<dbReference type="EMBL" id="WNVM01000683">
    <property type="protein sequence ID" value="MDZ5010707.1"/>
    <property type="molecule type" value="Genomic_DNA"/>
</dbReference>
<dbReference type="InterPro" id="IPR000787">
    <property type="entry name" value="Peptidase_M29"/>
</dbReference>
<dbReference type="GO" id="GO:0006508">
    <property type="term" value="P:proteolysis"/>
    <property type="evidence" value="ECO:0007669"/>
    <property type="project" value="InterPro"/>
</dbReference>
<dbReference type="SUPFAM" id="SSF144052">
    <property type="entry name" value="Thermophilic metalloprotease-like"/>
    <property type="match status" value="1"/>
</dbReference>
<organism evidence="1 2">
    <name type="scientific">Clostridium perfringens</name>
    <dbReference type="NCBI Taxonomy" id="1502"/>
    <lineage>
        <taxon>Bacteria</taxon>
        <taxon>Bacillati</taxon>
        <taxon>Bacillota</taxon>
        <taxon>Clostridia</taxon>
        <taxon>Eubacteriales</taxon>
        <taxon>Clostridiaceae</taxon>
        <taxon>Clostridium</taxon>
    </lineage>
</organism>
<protein>
    <recommendedName>
        <fullName evidence="3">Aminopeptidase</fullName>
    </recommendedName>
</protein>
<evidence type="ECO:0008006" key="3">
    <source>
        <dbReference type="Google" id="ProtNLM"/>
    </source>
</evidence>
<reference evidence="1" key="1">
    <citation type="submission" date="2019-11" db="EMBL/GenBank/DDBJ databases">
        <title>Characterization of Clostridium perfringens isolates from swine manure treated agricultural soils.</title>
        <authorList>
            <person name="Wushke S.T."/>
        </authorList>
    </citation>
    <scope>NUCLEOTIDE SEQUENCE</scope>
    <source>
        <strain evidence="1">V2</strain>
    </source>
</reference>
<sequence length="36" mass="3977">SIIHVDFMVGTDDLDILGYTSDNTEIKIFTSGKLAF</sequence>
<accession>A0AAW9IWV1</accession>
<comment type="caution">
    <text evidence="1">The sequence shown here is derived from an EMBL/GenBank/DDBJ whole genome shotgun (WGS) entry which is preliminary data.</text>
</comment>
<evidence type="ECO:0000313" key="1">
    <source>
        <dbReference type="EMBL" id="MDZ5010707.1"/>
    </source>
</evidence>
<dbReference type="GO" id="GO:0004177">
    <property type="term" value="F:aminopeptidase activity"/>
    <property type="evidence" value="ECO:0007669"/>
    <property type="project" value="InterPro"/>
</dbReference>
<dbReference type="Pfam" id="PF02073">
    <property type="entry name" value="Peptidase_M29"/>
    <property type="match status" value="1"/>
</dbReference>
<name>A0AAW9IWV1_CLOPF</name>